<accession>A0A0B4HLM9</accession>
<organism evidence="2 3">
    <name type="scientific">Metarhizium guizhouense (strain ARSEF 977)</name>
    <dbReference type="NCBI Taxonomy" id="1276136"/>
    <lineage>
        <taxon>Eukaryota</taxon>
        <taxon>Fungi</taxon>
        <taxon>Dikarya</taxon>
        <taxon>Ascomycota</taxon>
        <taxon>Pezizomycotina</taxon>
        <taxon>Sordariomycetes</taxon>
        <taxon>Hypocreomycetidae</taxon>
        <taxon>Hypocreales</taxon>
        <taxon>Clavicipitaceae</taxon>
        <taxon>Metarhizium</taxon>
    </lineage>
</organism>
<comment type="caution">
    <text evidence="2">The sequence shown here is derived from an EMBL/GenBank/DDBJ whole genome shotgun (WGS) entry which is preliminary data.</text>
</comment>
<evidence type="ECO:0000256" key="1">
    <source>
        <dbReference type="SAM" id="MobiDB-lite"/>
    </source>
</evidence>
<gene>
    <name evidence="2" type="ORF">MGU_01820</name>
</gene>
<proteinExistence type="predicted"/>
<feature type="region of interest" description="Disordered" evidence="1">
    <location>
        <begin position="1"/>
        <end position="82"/>
    </location>
</feature>
<dbReference type="EMBL" id="AZNH01000004">
    <property type="protein sequence ID" value="KID90866.1"/>
    <property type="molecule type" value="Genomic_DNA"/>
</dbReference>
<dbReference type="AlphaFoldDB" id="A0A0B4HLM9"/>
<dbReference type="OrthoDB" id="3231000at2759"/>
<dbReference type="HOGENOM" id="CLU_442844_0_0_1"/>
<keyword evidence="3" id="KW-1185">Reference proteome</keyword>
<evidence type="ECO:0000313" key="2">
    <source>
        <dbReference type="EMBL" id="KID90866.1"/>
    </source>
</evidence>
<reference evidence="2 3" key="1">
    <citation type="journal article" date="2014" name="Proc. Natl. Acad. Sci. U.S.A.">
        <title>Trajectory and genomic determinants of fungal-pathogen speciation and host adaptation.</title>
        <authorList>
            <person name="Hu X."/>
            <person name="Xiao G."/>
            <person name="Zheng P."/>
            <person name="Shang Y."/>
            <person name="Su Y."/>
            <person name="Zhang X."/>
            <person name="Liu X."/>
            <person name="Zhan S."/>
            <person name="St Leger R.J."/>
            <person name="Wang C."/>
        </authorList>
    </citation>
    <scope>NUCLEOTIDE SEQUENCE [LARGE SCALE GENOMIC DNA]</scope>
    <source>
        <strain evidence="2 3">ARSEF 977</strain>
    </source>
</reference>
<sequence length="503" mass="55539">MNAETFVQAENVLPENTRSTPGVPGKDVQPVASSSQMPPAAPQAEGTTDTARGIPDQSPVTEPPSPETQPTQVSVDFGRGSIGDDDGYSARLLDTLADVEKDGIIDDDGYSLRILEMPLNGESPANCVAECHSEAQAEAVLAGLGPMDSKSARIYWSVPARDENRQGSQTLHEHIQRMLGHEVQKAPDALDSSKDFRAMNNPIRLRALWDGSARPFIMELCQVEESQPETSFPYSPAYRLRKFQAHIRCIEFEEDKLVVVAVLCQSYLQSSSGQHVNLRTWNHLVSDMHSQTNSIFKFLDGTGALFIKLLLLDFLNAGLNWLHDRIADVKCARLELARRTNNDTKLGESANSDLSKTAVEWPKRAVVIGEVLVIMCHDLADSANYMIRHLQCEVGQQAEMPCQAPANSTIEITQAWKHVSLDISLSCEEVKKQSTQIFNSERGRYGMYNTQIGARASQSATRLTILAGTFLPASLASGILSMQGRVRDIGVKFFDFFRPRALY</sequence>
<name>A0A0B4HLM9_METGA</name>
<protein>
    <submittedName>
        <fullName evidence="2">Uncharacterized protein</fullName>
    </submittedName>
</protein>
<dbReference type="Proteomes" id="UP000031192">
    <property type="component" value="Unassembled WGS sequence"/>
</dbReference>
<evidence type="ECO:0000313" key="3">
    <source>
        <dbReference type="Proteomes" id="UP000031192"/>
    </source>
</evidence>